<dbReference type="STRING" id="1802114.A2719_00550"/>
<dbReference type="Pfam" id="PF00550">
    <property type="entry name" value="PP-binding"/>
    <property type="match status" value="1"/>
</dbReference>
<evidence type="ECO:0000313" key="2">
    <source>
        <dbReference type="EMBL" id="OGZ43175.1"/>
    </source>
</evidence>
<protein>
    <recommendedName>
        <fullName evidence="1">Carrier domain-containing protein</fullName>
    </recommendedName>
</protein>
<dbReference type="Gene3D" id="1.10.1200.10">
    <property type="entry name" value="ACP-like"/>
    <property type="match status" value="1"/>
</dbReference>
<comment type="caution">
    <text evidence="2">The sequence shown here is derived from an EMBL/GenBank/DDBJ whole genome shotgun (WGS) entry which is preliminary data.</text>
</comment>
<dbReference type="SUPFAM" id="SSF47336">
    <property type="entry name" value="ACP-like"/>
    <property type="match status" value="1"/>
</dbReference>
<organism evidence="2 3">
    <name type="scientific">Candidatus Ryanbacteria bacterium RIFCSPHIGHO2_01_FULL_45_22</name>
    <dbReference type="NCBI Taxonomy" id="1802114"/>
    <lineage>
        <taxon>Bacteria</taxon>
        <taxon>Candidatus Ryaniibacteriota</taxon>
    </lineage>
</organism>
<dbReference type="PROSITE" id="PS50075">
    <property type="entry name" value="CARRIER"/>
    <property type="match status" value="1"/>
</dbReference>
<dbReference type="Proteomes" id="UP000177480">
    <property type="component" value="Unassembled WGS sequence"/>
</dbReference>
<dbReference type="InterPro" id="IPR036736">
    <property type="entry name" value="ACP-like_sf"/>
</dbReference>
<sequence length="88" mass="10062">MGRSAHNIESVVLQVIADVLEKPAKEINMRASFAHDLGAGELDMAEILTNLEYQLTITIPDFDEGRVRTVDRLTHRILACYRREYGRF</sequence>
<accession>A0A1G2FYM7</accession>
<proteinExistence type="predicted"/>
<evidence type="ECO:0000259" key="1">
    <source>
        <dbReference type="PROSITE" id="PS50075"/>
    </source>
</evidence>
<dbReference type="AlphaFoldDB" id="A0A1G2FYM7"/>
<name>A0A1G2FYM7_9BACT</name>
<dbReference type="InterPro" id="IPR009081">
    <property type="entry name" value="PP-bd_ACP"/>
</dbReference>
<reference evidence="2 3" key="1">
    <citation type="journal article" date="2016" name="Nat. Commun.">
        <title>Thousands of microbial genomes shed light on interconnected biogeochemical processes in an aquifer system.</title>
        <authorList>
            <person name="Anantharaman K."/>
            <person name="Brown C.T."/>
            <person name="Hug L.A."/>
            <person name="Sharon I."/>
            <person name="Castelle C.J."/>
            <person name="Probst A.J."/>
            <person name="Thomas B.C."/>
            <person name="Singh A."/>
            <person name="Wilkins M.J."/>
            <person name="Karaoz U."/>
            <person name="Brodie E.L."/>
            <person name="Williams K.H."/>
            <person name="Hubbard S.S."/>
            <person name="Banfield J.F."/>
        </authorList>
    </citation>
    <scope>NUCLEOTIDE SEQUENCE [LARGE SCALE GENOMIC DNA]</scope>
</reference>
<evidence type="ECO:0000313" key="3">
    <source>
        <dbReference type="Proteomes" id="UP000177480"/>
    </source>
</evidence>
<gene>
    <name evidence="2" type="ORF">A2719_00550</name>
</gene>
<feature type="domain" description="Carrier" evidence="1">
    <location>
        <begin position="3"/>
        <end position="81"/>
    </location>
</feature>
<dbReference type="EMBL" id="MHNK01000019">
    <property type="protein sequence ID" value="OGZ43175.1"/>
    <property type="molecule type" value="Genomic_DNA"/>
</dbReference>